<dbReference type="SUPFAM" id="SSF142433">
    <property type="entry name" value="CinA-like"/>
    <property type="match status" value="1"/>
</dbReference>
<protein>
    <submittedName>
        <fullName evidence="2">CinA family protein</fullName>
    </submittedName>
</protein>
<dbReference type="InterPro" id="IPR036653">
    <property type="entry name" value="CinA-like_C"/>
</dbReference>
<reference evidence="2 3" key="1">
    <citation type="submission" date="2024-01" db="EMBL/GenBank/DDBJ databases">
        <title>Hyphobacterium bacterium isolated from marine sediment.</title>
        <authorList>
            <person name="Zhao S."/>
        </authorList>
    </citation>
    <scope>NUCLEOTIDE SEQUENCE [LARGE SCALE GENOMIC DNA]</scope>
    <source>
        <strain evidence="3">HN65</strain>
    </source>
</reference>
<dbReference type="NCBIfam" id="TIGR00199">
    <property type="entry name" value="PncC_domain"/>
    <property type="match status" value="1"/>
</dbReference>
<evidence type="ECO:0000313" key="2">
    <source>
        <dbReference type="EMBL" id="MEE2524941.1"/>
    </source>
</evidence>
<keyword evidence="3" id="KW-1185">Reference proteome</keyword>
<dbReference type="Gene3D" id="3.90.950.20">
    <property type="entry name" value="CinA-like"/>
    <property type="match status" value="1"/>
</dbReference>
<evidence type="ECO:0000313" key="3">
    <source>
        <dbReference type="Proteomes" id="UP001354971"/>
    </source>
</evidence>
<proteinExistence type="predicted"/>
<accession>A0ABU7LMU7</accession>
<name>A0ABU7LMU7_9PROT</name>
<comment type="caution">
    <text evidence="2">The sequence shown here is derived from an EMBL/GenBank/DDBJ whole genome shotgun (WGS) entry which is preliminary data.</text>
</comment>
<dbReference type="EMBL" id="JAZDRP010000001">
    <property type="protein sequence ID" value="MEE2524941.1"/>
    <property type="molecule type" value="Genomic_DNA"/>
</dbReference>
<gene>
    <name evidence="2" type="ORF">V0U79_01065</name>
</gene>
<dbReference type="RefSeq" id="WP_330197605.1">
    <property type="nucleotide sequence ID" value="NZ_JAZDRP010000001.1"/>
</dbReference>
<sequence length="166" mass="17142">MNDLESEIAALAVHLVKKAETRRLVLVTAESCTGGMAAAAITRVPGASNVFDRGFITYSNEAKVDLLGVSVESLETHGAVSETVAREMAIGALSASRGNVAVSITGIAGPGGSDHKPAGLVHFGLAAGTDTLLSRVREFGDVGRDEVRQAAVKEALEMLLLGVDRS</sequence>
<dbReference type="Proteomes" id="UP001354971">
    <property type="component" value="Unassembled WGS sequence"/>
</dbReference>
<dbReference type="InterPro" id="IPR008136">
    <property type="entry name" value="CinA_C"/>
</dbReference>
<feature type="domain" description="CinA C-terminal" evidence="1">
    <location>
        <begin position="10"/>
        <end position="160"/>
    </location>
</feature>
<dbReference type="Pfam" id="PF02464">
    <property type="entry name" value="CinA"/>
    <property type="match status" value="1"/>
</dbReference>
<organism evidence="2 3">
    <name type="scientific">Hyphobacterium lacteum</name>
    <dbReference type="NCBI Taxonomy" id="3116575"/>
    <lineage>
        <taxon>Bacteria</taxon>
        <taxon>Pseudomonadati</taxon>
        <taxon>Pseudomonadota</taxon>
        <taxon>Alphaproteobacteria</taxon>
        <taxon>Maricaulales</taxon>
        <taxon>Maricaulaceae</taxon>
        <taxon>Hyphobacterium</taxon>
    </lineage>
</organism>
<evidence type="ECO:0000259" key="1">
    <source>
        <dbReference type="Pfam" id="PF02464"/>
    </source>
</evidence>